<dbReference type="Proteomes" id="UP001233172">
    <property type="component" value="Unassembled WGS sequence"/>
</dbReference>
<evidence type="ECO:0000313" key="1">
    <source>
        <dbReference type="EMBL" id="KAK0049092.1"/>
    </source>
</evidence>
<accession>A0AAD8B6S8</accession>
<evidence type="ECO:0000313" key="2">
    <source>
        <dbReference type="Proteomes" id="UP001233172"/>
    </source>
</evidence>
<name>A0AAD8B6S8_BIOPF</name>
<sequence length="109" mass="12307">MPPSTSWLELASYSLALMVRLQVDSRGGTKCILEGGTHLILLTVSESEPRFDTGDAFFFLSEGGDNNESWVGTAVFQTEKKIVRFRKTPTKDEVEKEKRLEFLSCIDSW</sequence>
<proteinExistence type="predicted"/>
<reference evidence="1" key="1">
    <citation type="journal article" date="2023" name="PLoS Negl. Trop. Dis.">
        <title>A genome sequence for Biomphalaria pfeifferi, the major vector snail for the human-infecting parasite Schistosoma mansoni.</title>
        <authorList>
            <person name="Bu L."/>
            <person name="Lu L."/>
            <person name="Laidemitt M.R."/>
            <person name="Zhang S.M."/>
            <person name="Mutuku M."/>
            <person name="Mkoji G."/>
            <person name="Steinauer M."/>
            <person name="Loker E.S."/>
        </authorList>
    </citation>
    <scope>NUCLEOTIDE SEQUENCE</scope>
    <source>
        <strain evidence="1">KasaAsao</strain>
    </source>
</reference>
<organism evidence="1 2">
    <name type="scientific">Biomphalaria pfeifferi</name>
    <name type="common">Bloodfluke planorb</name>
    <name type="synonym">Freshwater snail</name>
    <dbReference type="NCBI Taxonomy" id="112525"/>
    <lineage>
        <taxon>Eukaryota</taxon>
        <taxon>Metazoa</taxon>
        <taxon>Spiralia</taxon>
        <taxon>Lophotrochozoa</taxon>
        <taxon>Mollusca</taxon>
        <taxon>Gastropoda</taxon>
        <taxon>Heterobranchia</taxon>
        <taxon>Euthyneura</taxon>
        <taxon>Panpulmonata</taxon>
        <taxon>Hygrophila</taxon>
        <taxon>Lymnaeoidea</taxon>
        <taxon>Planorbidae</taxon>
        <taxon>Biomphalaria</taxon>
    </lineage>
</organism>
<reference evidence="1" key="2">
    <citation type="submission" date="2023-04" db="EMBL/GenBank/DDBJ databases">
        <authorList>
            <person name="Bu L."/>
            <person name="Lu L."/>
            <person name="Laidemitt M.R."/>
            <person name="Zhang S.M."/>
            <person name="Mutuku M."/>
            <person name="Mkoji G."/>
            <person name="Steinauer M."/>
            <person name="Loker E.S."/>
        </authorList>
    </citation>
    <scope>NUCLEOTIDE SEQUENCE</scope>
    <source>
        <strain evidence="1">KasaAsao</strain>
        <tissue evidence="1">Whole Snail</tissue>
    </source>
</reference>
<keyword evidence="2" id="KW-1185">Reference proteome</keyword>
<protein>
    <submittedName>
        <fullName evidence="1">Uncharacterized protein</fullName>
    </submittedName>
</protein>
<dbReference type="AlphaFoldDB" id="A0AAD8B6S8"/>
<comment type="caution">
    <text evidence="1">The sequence shown here is derived from an EMBL/GenBank/DDBJ whole genome shotgun (WGS) entry which is preliminary data.</text>
</comment>
<dbReference type="EMBL" id="JASAOG010000130">
    <property type="protein sequence ID" value="KAK0049092.1"/>
    <property type="molecule type" value="Genomic_DNA"/>
</dbReference>
<gene>
    <name evidence="1" type="ORF">Bpfe_021520</name>
</gene>